<name>A0A7X9P146_9BACT</name>
<dbReference type="GO" id="GO:0008770">
    <property type="term" value="F:[acyl-carrier-protein] phosphodiesterase activity"/>
    <property type="evidence" value="ECO:0007669"/>
    <property type="project" value="InterPro"/>
</dbReference>
<evidence type="ECO:0000256" key="2">
    <source>
        <dbReference type="ARBA" id="ARBA00022801"/>
    </source>
</evidence>
<evidence type="ECO:0000313" key="5">
    <source>
        <dbReference type="Proteomes" id="UP000576082"/>
    </source>
</evidence>
<reference evidence="4 5" key="1">
    <citation type="submission" date="2020-04" db="EMBL/GenBank/DDBJ databases">
        <title>Flammeovirga sp. SR4, a novel species isolated from seawater.</title>
        <authorList>
            <person name="Wang X."/>
        </authorList>
    </citation>
    <scope>NUCLEOTIDE SEQUENCE [LARGE SCALE GENOMIC DNA]</scope>
    <source>
        <strain evidence="4 5">ATCC 23126</strain>
    </source>
</reference>
<dbReference type="EMBL" id="JABANE010000012">
    <property type="protein sequence ID" value="NME67598.1"/>
    <property type="molecule type" value="Genomic_DNA"/>
</dbReference>
<dbReference type="GO" id="GO:0006633">
    <property type="term" value="P:fatty acid biosynthetic process"/>
    <property type="evidence" value="ECO:0007669"/>
    <property type="project" value="InterPro"/>
</dbReference>
<dbReference type="PANTHER" id="PTHR38764">
    <property type="entry name" value="ACYL CARRIER PROTEIN PHOSPHODIESTERASE"/>
    <property type="match status" value="1"/>
</dbReference>
<accession>A0A7X9P146</accession>
<evidence type="ECO:0000313" key="4">
    <source>
        <dbReference type="EMBL" id="NME67598.1"/>
    </source>
</evidence>
<keyword evidence="1" id="KW-0444">Lipid biosynthesis</keyword>
<evidence type="ECO:0000256" key="1">
    <source>
        <dbReference type="ARBA" id="ARBA00022516"/>
    </source>
</evidence>
<gene>
    <name evidence="4" type="ORF">HHU12_06440</name>
</gene>
<evidence type="ECO:0000256" key="3">
    <source>
        <dbReference type="ARBA" id="ARBA00023098"/>
    </source>
</evidence>
<keyword evidence="3" id="KW-0443">Lipid metabolism</keyword>
<dbReference type="RefSeq" id="WP_169655935.1">
    <property type="nucleotide sequence ID" value="NZ_JABANE010000012.1"/>
</dbReference>
<comment type="caution">
    <text evidence="4">The sequence shown here is derived from an EMBL/GenBank/DDBJ whole genome shotgun (WGS) entry which is preliminary data.</text>
</comment>
<keyword evidence="5" id="KW-1185">Reference proteome</keyword>
<dbReference type="PIRSF" id="PIRSF011489">
    <property type="entry name" value="DUF479"/>
    <property type="match status" value="1"/>
</dbReference>
<dbReference type="Proteomes" id="UP000576082">
    <property type="component" value="Unassembled WGS sequence"/>
</dbReference>
<dbReference type="InterPro" id="IPR007431">
    <property type="entry name" value="ACP_PD"/>
</dbReference>
<dbReference type="Pfam" id="PF04336">
    <property type="entry name" value="ACP_PD"/>
    <property type="match status" value="1"/>
</dbReference>
<dbReference type="AlphaFoldDB" id="A0A7X9P146"/>
<keyword evidence="2" id="KW-0378">Hydrolase</keyword>
<proteinExistence type="predicted"/>
<sequence>MNYLAHLYLSYADTEEMFGNFIGDFVKGKNLSSYPEKIQKGIRLHRFIDDFTDRHPVTKEMSNKLKPHAGRFSMVVTDIYHDHFLAQNWDNCHQQSLREFADSFYQHQLWNEKWVPEKAMNMYPYLKLYDWLNAYQHFGELEKVFFGMERRIKNLAPISKSVEWLQNDYNFFLDCHQAFFPELEQKVEEFRQNAFD</sequence>
<protein>
    <submittedName>
        <fullName evidence="4">DUF479 domain-containing protein</fullName>
    </submittedName>
</protein>
<organism evidence="4 5">
    <name type="scientific">Flammeovirga aprica JL-4</name>
    <dbReference type="NCBI Taxonomy" id="694437"/>
    <lineage>
        <taxon>Bacteria</taxon>
        <taxon>Pseudomonadati</taxon>
        <taxon>Bacteroidota</taxon>
        <taxon>Cytophagia</taxon>
        <taxon>Cytophagales</taxon>
        <taxon>Flammeovirgaceae</taxon>
        <taxon>Flammeovirga</taxon>
    </lineage>
</organism>
<dbReference type="PANTHER" id="PTHR38764:SF1">
    <property type="entry name" value="ACYL CARRIER PROTEIN PHOSPHODIESTERASE"/>
    <property type="match status" value="1"/>
</dbReference>